<dbReference type="SMART" id="SM00151">
    <property type="entry name" value="SWIB"/>
    <property type="match status" value="1"/>
</dbReference>
<dbReference type="OMA" id="NFRCNEP"/>
<reference evidence="4" key="2">
    <citation type="submission" date="2007-04" db="EMBL/GenBank/DDBJ databases">
        <title>The genome of the human body louse.</title>
        <authorList>
            <consortium name="The Human Body Louse Genome Consortium"/>
            <person name="Kirkness E."/>
            <person name="Walenz B."/>
            <person name="Hass B."/>
            <person name="Bruggner R."/>
            <person name="Strausberg R."/>
        </authorList>
    </citation>
    <scope>NUCLEOTIDE SEQUENCE</scope>
    <source>
        <strain evidence="4">USDA</strain>
    </source>
</reference>
<reference evidence="5" key="3">
    <citation type="submission" date="2020-05" db="UniProtKB">
        <authorList>
            <consortium name="EnsemblMetazoa"/>
        </authorList>
    </citation>
    <scope>IDENTIFICATION</scope>
    <source>
        <strain evidence="5">USDA</strain>
    </source>
</reference>
<sequence length="494" mass="57071">MSQRFSSTNAQSPPAQRYPGPQVPPLRQFAGPSFPIQNRPTFNGPPTSGGNIMAQQSPRASAPYVPRLGAPNPAKRGPGDRNPPPTAQSKTDFAVHQMPKKKKKLADKILPQKIRDLVPESQAYMDLLAFERKLDSTIMRKRLDIQEALKRPMKQKRKLRIFISNTFYPSKEPSEGEEGSVASWELRVEGRLLDDSKNDPNKVKRKFSSFFKSLVIELDKDLYGPDNHLVEWHRTATTQETDGFQVKRPGDKNVRCTILLLLDYQPLQFKLDPRLARLLGVHTQTRPVIISALWQYIKTHKLQDAHEREFINCDKYLEQIFTCPRMKFAEIPQRLNPLLHPPDPIVINHIISVEGTEQKQTACYDIDVEVDDTLKTQMNNFLLSTASQQEIQSLDNKIHETVDTINQLKTNREFFLSFAKDPQQFINKWIISQTRDLKTMTDVVGNPEEERRSEYYYQPWAQEAVCRYFYTKVQQKRAELEQALGIRNGKYTFM</sequence>
<evidence type="ECO:0000313" key="5">
    <source>
        <dbReference type="EnsemblMetazoa" id="PHUM523430-PA"/>
    </source>
</evidence>
<protein>
    <submittedName>
        <fullName evidence="4 5">Brg-1 associated factor, putative</fullName>
    </submittedName>
</protein>
<feature type="compositionally biased region" description="Polar residues" evidence="2">
    <location>
        <begin position="35"/>
        <end position="59"/>
    </location>
</feature>
<name>E0VZ22_PEDHC</name>
<dbReference type="eggNOG" id="KOG2570">
    <property type="taxonomic scope" value="Eukaryota"/>
</dbReference>
<evidence type="ECO:0000256" key="1">
    <source>
        <dbReference type="ARBA" id="ARBA00022553"/>
    </source>
</evidence>
<dbReference type="FunFam" id="1.10.245.10:FF:000001">
    <property type="entry name" value="SWI/SNF-related matrix-associated regulator of chromatin subfamily D member 3 isoform 1"/>
    <property type="match status" value="1"/>
</dbReference>
<dbReference type="KEGG" id="phu:Phum_PHUM523430"/>
<dbReference type="OrthoDB" id="10263741at2759"/>
<dbReference type="GeneID" id="8231754"/>
<feature type="compositionally biased region" description="Polar residues" evidence="2">
    <location>
        <begin position="1"/>
        <end position="14"/>
    </location>
</feature>
<organism>
    <name type="scientific">Pediculus humanus subsp. corporis</name>
    <name type="common">Body louse</name>
    <dbReference type="NCBI Taxonomy" id="121224"/>
    <lineage>
        <taxon>Eukaryota</taxon>
        <taxon>Metazoa</taxon>
        <taxon>Ecdysozoa</taxon>
        <taxon>Arthropoda</taxon>
        <taxon>Hexapoda</taxon>
        <taxon>Insecta</taxon>
        <taxon>Pterygota</taxon>
        <taxon>Neoptera</taxon>
        <taxon>Paraneoptera</taxon>
        <taxon>Psocodea</taxon>
        <taxon>Troctomorpha</taxon>
        <taxon>Phthiraptera</taxon>
        <taxon>Anoplura</taxon>
        <taxon>Pediculidae</taxon>
        <taxon>Pediculus</taxon>
    </lineage>
</organism>
<dbReference type="InterPro" id="IPR038041">
    <property type="entry name" value="SMARCD1_SWIB_dom"/>
</dbReference>
<dbReference type="AlphaFoldDB" id="E0VZ22"/>
<keyword evidence="1" id="KW-0597">Phosphoprotein</keyword>
<feature type="region of interest" description="Disordered" evidence="2">
    <location>
        <begin position="1"/>
        <end position="100"/>
    </location>
</feature>
<dbReference type="Proteomes" id="UP000009046">
    <property type="component" value="Unassembled WGS sequence"/>
</dbReference>
<dbReference type="InParanoid" id="E0VZ22"/>
<reference evidence="4" key="1">
    <citation type="submission" date="2007-04" db="EMBL/GenBank/DDBJ databases">
        <title>Annotation of Pediculus humanus corporis strain USDA.</title>
        <authorList>
            <person name="Kirkness E."/>
            <person name="Hannick L."/>
            <person name="Hass B."/>
            <person name="Bruggner R."/>
            <person name="Lawson D."/>
            <person name="Bidwell S."/>
            <person name="Joardar V."/>
            <person name="Caler E."/>
            <person name="Walenz B."/>
            <person name="Inman J."/>
            <person name="Schobel S."/>
            <person name="Galinsky K."/>
            <person name="Amedeo P."/>
            <person name="Strausberg R."/>
        </authorList>
    </citation>
    <scope>NUCLEOTIDE SEQUENCE</scope>
    <source>
        <strain evidence="4">USDA</strain>
    </source>
</reference>
<proteinExistence type="predicted"/>
<evidence type="ECO:0000313" key="4">
    <source>
        <dbReference type="EMBL" id="EEB18628.1"/>
    </source>
</evidence>
<dbReference type="InterPro" id="IPR003121">
    <property type="entry name" value="SWIB_MDM2_domain"/>
</dbReference>
<dbReference type="PANTHER" id="PTHR13844">
    <property type="entry name" value="SWI/SNF-RELATED MATRIX-ASSOCIATED ACTIN-DEPENDENT REGULATOR OF CHROMATIN SUBFAMILY D"/>
    <property type="match status" value="1"/>
</dbReference>
<dbReference type="HOGENOM" id="CLU_023529_0_2_1"/>
<dbReference type="SUPFAM" id="SSF47592">
    <property type="entry name" value="SWIB/MDM2 domain"/>
    <property type="match status" value="1"/>
</dbReference>
<dbReference type="CDD" id="cd17674">
    <property type="entry name" value="SWIB_BAF60A"/>
    <property type="match status" value="1"/>
</dbReference>
<evidence type="ECO:0000259" key="3">
    <source>
        <dbReference type="PROSITE" id="PS51925"/>
    </source>
</evidence>
<gene>
    <name evidence="5" type="primary">8231754</name>
    <name evidence="4" type="ORF">Phum_PHUM523430</name>
</gene>
<evidence type="ECO:0000313" key="6">
    <source>
        <dbReference type="Proteomes" id="UP000009046"/>
    </source>
</evidence>
<keyword evidence="6" id="KW-1185">Reference proteome</keyword>
<feature type="domain" description="DM2" evidence="3">
    <location>
        <begin position="264"/>
        <end position="341"/>
    </location>
</feature>
<evidence type="ECO:0000256" key="2">
    <source>
        <dbReference type="SAM" id="MobiDB-lite"/>
    </source>
</evidence>
<dbReference type="VEuPathDB" id="VectorBase:PHUM523430"/>
<accession>E0VZ22</accession>
<dbReference type="EMBL" id="DS235849">
    <property type="protein sequence ID" value="EEB18628.1"/>
    <property type="molecule type" value="Genomic_DNA"/>
</dbReference>
<dbReference type="GO" id="GO:0005634">
    <property type="term" value="C:nucleus"/>
    <property type="evidence" value="ECO:0007669"/>
    <property type="project" value="UniProtKB-ARBA"/>
</dbReference>
<dbReference type="InterPro" id="IPR036885">
    <property type="entry name" value="SWIB_MDM2_dom_sf"/>
</dbReference>
<dbReference type="Gene3D" id="1.10.245.10">
    <property type="entry name" value="SWIB/MDM2 domain"/>
    <property type="match status" value="1"/>
</dbReference>
<dbReference type="InterPro" id="IPR019835">
    <property type="entry name" value="SWIB_domain"/>
</dbReference>
<dbReference type="CTD" id="8231754"/>
<dbReference type="RefSeq" id="XP_002431366.1">
    <property type="nucleotide sequence ID" value="XM_002431321.1"/>
</dbReference>
<dbReference type="PROSITE" id="PS51925">
    <property type="entry name" value="SWIB_MDM2"/>
    <property type="match status" value="1"/>
</dbReference>
<dbReference type="STRING" id="121224.E0VZ22"/>
<dbReference type="EMBL" id="AAZO01006352">
    <property type="status" value="NOT_ANNOTATED_CDS"/>
    <property type="molecule type" value="Genomic_DNA"/>
</dbReference>
<dbReference type="EnsemblMetazoa" id="PHUM523430-RA">
    <property type="protein sequence ID" value="PHUM523430-PA"/>
    <property type="gene ID" value="PHUM523430"/>
</dbReference>
<dbReference type="FunCoup" id="E0VZ22">
    <property type="interactions" value="1633"/>
</dbReference>
<dbReference type="Pfam" id="PF02201">
    <property type="entry name" value="SWIB"/>
    <property type="match status" value="1"/>
</dbReference>